<feature type="compositionally biased region" description="Low complexity" evidence="3">
    <location>
        <begin position="281"/>
        <end position="290"/>
    </location>
</feature>
<feature type="compositionally biased region" description="Polar residues" evidence="3">
    <location>
        <begin position="246"/>
        <end position="265"/>
    </location>
</feature>
<keyword evidence="7" id="KW-1185">Reference proteome</keyword>
<dbReference type="SUPFAM" id="SSF54160">
    <property type="entry name" value="Chromo domain-like"/>
    <property type="match status" value="1"/>
</dbReference>
<evidence type="ECO:0000313" key="6">
    <source>
        <dbReference type="EMBL" id="EMC96720.1"/>
    </source>
</evidence>
<feature type="zinc finger region" description="C3H1-type" evidence="2">
    <location>
        <begin position="567"/>
        <end position="595"/>
    </location>
</feature>
<dbReference type="CDD" id="cd18966">
    <property type="entry name" value="chromodomain"/>
    <property type="match status" value="1"/>
</dbReference>
<feature type="region of interest" description="Disordered" evidence="3">
    <location>
        <begin position="385"/>
        <end position="451"/>
    </location>
</feature>
<dbReference type="AlphaFoldDB" id="M2NCS9"/>
<keyword evidence="2" id="KW-0479">Metal-binding</keyword>
<dbReference type="KEGG" id="bcom:BAUCODRAFT_24435"/>
<evidence type="ECO:0000256" key="3">
    <source>
        <dbReference type="SAM" id="MobiDB-lite"/>
    </source>
</evidence>
<gene>
    <name evidence="6" type="ORF">BAUCODRAFT_24435</name>
</gene>
<feature type="compositionally biased region" description="Basic and acidic residues" evidence="3">
    <location>
        <begin position="144"/>
        <end position="154"/>
    </location>
</feature>
<evidence type="ECO:0000259" key="5">
    <source>
        <dbReference type="PROSITE" id="PS50103"/>
    </source>
</evidence>
<evidence type="ECO:0000313" key="7">
    <source>
        <dbReference type="Proteomes" id="UP000011761"/>
    </source>
</evidence>
<dbReference type="Gene3D" id="2.40.50.40">
    <property type="match status" value="1"/>
</dbReference>
<dbReference type="InterPro" id="IPR000571">
    <property type="entry name" value="Znf_CCCH"/>
</dbReference>
<reference evidence="6 7" key="1">
    <citation type="journal article" date="2012" name="PLoS Pathog.">
        <title>Diverse lifestyles and strategies of plant pathogenesis encoded in the genomes of eighteen Dothideomycetes fungi.</title>
        <authorList>
            <person name="Ohm R.A."/>
            <person name="Feau N."/>
            <person name="Henrissat B."/>
            <person name="Schoch C.L."/>
            <person name="Horwitz B.A."/>
            <person name="Barry K.W."/>
            <person name="Condon B.J."/>
            <person name="Copeland A.C."/>
            <person name="Dhillon B."/>
            <person name="Glaser F."/>
            <person name="Hesse C.N."/>
            <person name="Kosti I."/>
            <person name="LaButti K."/>
            <person name="Lindquist E.A."/>
            <person name="Lucas S."/>
            <person name="Salamov A.A."/>
            <person name="Bradshaw R.E."/>
            <person name="Ciuffetti L."/>
            <person name="Hamelin R.C."/>
            <person name="Kema G.H.J."/>
            <person name="Lawrence C."/>
            <person name="Scott J.A."/>
            <person name="Spatafora J.W."/>
            <person name="Turgeon B.G."/>
            <person name="de Wit P.J.G.M."/>
            <person name="Zhong S."/>
            <person name="Goodwin S.B."/>
            <person name="Grigoriev I.V."/>
        </authorList>
    </citation>
    <scope>NUCLEOTIDE SEQUENCE [LARGE SCALE GENOMIC DNA]</scope>
    <source>
        <strain evidence="6 7">UAMH 10762</strain>
    </source>
</reference>
<dbReference type="Gene3D" id="3.30.1370.210">
    <property type="match status" value="1"/>
</dbReference>
<feature type="region of interest" description="Disordered" evidence="3">
    <location>
        <begin position="118"/>
        <end position="335"/>
    </location>
</feature>
<name>M2NCS9_BAUPA</name>
<dbReference type="GeneID" id="19110174"/>
<feature type="domain" description="C3H1-type" evidence="5">
    <location>
        <begin position="454"/>
        <end position="482"/>
    </location>
</feature>
<dbReference type="OrthoDB" id="1918685at2759"/>
<dbReference type="Proteomes" id="UP000011761">
    <property type="component" value="Unassembled WGS sequence"/>
</dbReference>
<sequence length="1193" mass="133311">MAVRNVTNAANQRLFMEDSDTDSIATDSTAESELKDDYPVDRILAEQEFEGSDGVEPHWLIRWLGYPDHRNTWEPFENIQSDDLFREWAKQKRLQQQGKAEPYDLQAYDALIARSLEEKEERRRRRRAKRKRKRNGLAALTSDEDGKVHSDGELCRGPNRQVLDLPKRKRTSKRDSADSTTNGADNTERKKAPNTPLPLRKGVARKITNRLPSDTDEDDAKLADDGTPDSEPDSLFDDVTEIQRPEPQQTPKQSKPSRLPSSIAKTSLLPEIAPSGRRVLPTTSAPTAATKSVPQPASKPVGTAKRTTNIFASFGDVKQRRRRPRVSGETPKDSDILKFRNLSTQNRFQKYSRNEKAPDLNALTIIDPKTGVAEPSRVAPSAIAASASTPARKGPQGIHSAYGRARSPSWSERRKSLTPPSGPIPPQSAPFSPGKPQQQPTSSHSPPVRKPPGFRPKVVCWHWLNGDCRAPAGQCSFAHEPIDPKDHMSKFLPNEQQHSPPPPDLASQQLGLGAPQGPRPPTSEVTCFFWLRGKCRFSAEECNFAHRDTGVYATNEAVKASMMRHVQCKDITCYYWQQGSCTKPDDQCEFAHQWMPQLASQPGTFKKGFVLLPSAQAPATEAGIMLNAMSPSRTPDGMAVDGEQQKDNIPFPPTKSLPPQPVEPLSATWEKPERLVRFDVPEEVASLPKTVAIETGVLPATLQIVSAGTGSSMTIYAELHTSYTSAFERIFYPIKKGIYLMLDRMVTAKDVEVWLAQLVAEEGEWPAGSIVPKQNSLPDAAKLAECGKLFGSGFVSLQDLFTLVVYPSGHDDWRFFDVPHVPSAANASLRFRLLPPLSSIPPTLASEGVDSTTSLELSASVVVANQLLGLNHERILVEKEGRPADTEVFLAWPEERGAELHVLANYFQSLQCKVYTSDTRGAWSYFRHNRQDNDRGLIIVHPTTPFWVMSSLHKYLTRCGRVRVFSIGVQRTLYMQPDDPANFSCERLFPHGKVTFITDDVFVYHPEKASEVIRTFLDLHKDKPPGGELDKIAVRPGIKDWLQGLMVEKLTDRGRQDDRYVQVYLDICRLCPPEGEDPFNPPNPLASSQLVSFPPEEMPSFQGLWDRDEEAATGCIVDWFAGWAAVNAQKFRRFLVCHEPKKKVTEMEIDENGRSRVKVVADTKGWEKRWCHIGVPTPDMAVKEMLARKKSTQ</sequence>
<dbReference type="InterPro" id="IPR000953">
    <property type="entry name" value="Chromo/chromo_shadow_dom"/>
</dbReference>
<feature type="zinc finger region" description="C3H1-type" evidence="2">
    <location>
        <begin position="521"/>
        <end position="549"/>
    </location>
</feature>
<dbReference type="STRING" id="717646.M2NCS9"/>
<evidence type="ECO:0000259" key="4">
    <source>
        <dbReference type="PROSITE" id="PS50013"/>
    </source>
</evidence>
<dbReference type="OMA" id="DTGIHAG"/>
<organism evidence="6 7">
    <name type="scientific">Baudoinia panamericana (strain UAMH 10762)</name>
    <name type="common">Angels' share fungus</name>
    <name type="synonym">Baudoinia compniacensis (strain UAMH 10762)</name>
    <dbReference type="NCBI Taxonomy" id="717646"/>
    <lineage>
        <taxon>Eukaryota</taxon>
        <taxon>Fungi</taxon>
        <taxon>Dikarya</taxon>
        <taxon>Ascomycota</taxon>
        <taxon>Pezizomycotina</taxon>
        <taxon>Dothideomycetes</taxon>
        <taxon>Dothideomycetidae</taxon>
        <taxon>Mycosphaerellales</taxon>
        <taxon>Teratosphaeriaceae</taxon>
        <taxon>Baudoinia</taxon>
    </lineage>
</organism>
<dbReference type="GO" id="GO:0006338">
    <property type="term" value="P:chromatin remodeling"/>
    <property type="evidence" value="ECO:0007669"/>
    <property type="project" value="UniProtKB-ARBA"/>
</dbReference>
<feature type="compositionally biased region" description="Low complexity" evidence="3">
    <location>
        <begin position="436"/>
        <end position="446"/>
    </location>
</feature>
<dbReference type="eggNOG" id="ENOG502STGS">
    <property type="taxonomic scope" value="Eukaryota"/>
</dbReference>
<evidence type="ECO:0000256" key="2">
    <source>
        <dbReference type="PROSITE-ProRule" id="PRU00723"/>
    </source>
</evidence>
<proteinExistence type="predicted"/>
<feature type="domain" description="C3H1-type" evidence="5">
    <location>
        <begin position="567"/>
        <end position="595"/>
    </location>
</feature>
<dbReference type="HOGENOM" id="CLU_271575_0_0_1"/>
<feature type="compositionally biased region" description="Basic residues" evidence="3">
    <location>
        <begin position="122"/>
        <end position="135"/>
    </location>
</feature>
<dbReference type="InterPro" id="IPR023780">
    <property type="entry name" value="Chromo_domain"/>
</dbReference>
<feature type="domain" description="C3H1-type" evidence="5">
    <location>
        <begin position="521"/>
        <end position="549"/>
    </location>
</feature>
<dbReference type="SMART" id="SM00356">
    <property type="entry name" value="ZnF_C3H1"/>
    <property type="match status" value="3"/>
</dbReference>
<dbReference type="PROSITE" id="PS50013">
    <property type="entry name" value="CHROMO_2"/>
    <property type="match status" value="1"/>
</dbReference>
<dbReference type="InterPro" id="IPR016197">
    <property type="entry name" value="Chromo-like_dom_sf"/>
</dbReference>
<feature type="compositionally biased region" description="Pro residues" evidence="3">
    <location>
        <begin position="650"/>
        <end position="662"/>
    </location>
</feature>
<feature type="zinc finger region" description="C3H1-type" evidence="2">
    <location>
        <begin position="454"/>
        <end position="482"/>
    </location>
</feature>
<feature type="compositionally biased region" description="Acidic residues" evidence="3">
    <location>
        <begin position="226"/>
        <end position="240"/>
    </location>
</feature>
<dbReference type="RefSeq" id="XP_007676006.1">
    <property type="nucleotide sequence ID" value="XM_007677816.1"/>
</dbReference>
<dbReference type="GO" id="GO:0008270">
    <property type="term" value="F:zinc ion binding"/>
    <property type="evidence" value="ECO:0007669"/>
    <property type="project" value="UniProtKB-KW"/>
</dbReference>
<keyword evidence="2" id="KW-0863">Zinc-finger</keyword>
<dbReference type="EMBL" id="KB445555">
    <property type="protein sequence ID" value="EMC96720.1"/>
    <property type="molecule type" value="Genomic_DNA"/>
</dbReference>
<accession>M2NCS9</accession>
<evidence type="ECO:0000256" key="1">
    <source>
        <dbReference type="ARBA" id="ARBA00011353"/>
    </source>
</evidence>
<dbReference type="PROSITE" id="PS50103">
    <property type="entry name" value="ZF_C3H1"/>
    <property type="match status" value="3"/>
</dbReference>
<feature type="region of interest" description="Disordered" evidence="3">
    <location>
        <begin position="641"/>
        <end position="663"/>
    </location>
</feature>
<feature type="region of interest" description="Disordered" evidence="3">
    <location>
        <begin position="486"/>
        <end position="520"/>
    </location>
</feature>
<comment type="subunit">
    <text evidence="1">Component of the NuA4 histone acetyltransferase complex.</text>
</comment>
<evidence type="ECO:0008006" key="8">
    <source>
        <dbReference type="Google" id="ProtNLM"/>
    </source>
</evidence>
<feature type="domain" description="Chromo" evidence="4">
    <location>
        <begin position="38"/>
        <end position="100"/>
    </location>
</feature>
<protein>
    <recommendedName>
        <fullName evidence="8">Chromo domain-containing protein</fullName>
    </recommendedName>
</protein>
<keyword evidence="2" id="KW-0862">Zinc</keyword>
<dbReference type="Pfam" id="PF00385">
    <property type="entry name" value="Chromo"/>
    <property type="match status" value="1"/>
</dbReference>